<proteinExistence type="inferred from homology"/>
<dbReference type="InterPro" id="IPR036291">
    <property type="entry name" value="NAD(P)-bd_dom_sf"/>
</dbReference>
<name>A0ABS4R6H1_9HYPH</name>
<dbReference type="InterPro" id="IPR002347">
    <property type="entry name" value="SDR_fam"/>
</dbReference>
<keyword evidence="4" id="KW-1185">Reference proteome</keyword>
<dbReference type="SUPFAM" id="SSF51735">
    <property type="entry name" value="NAD(P)-binding Rossmann-fold domains"/>
    <property type="match status" value="1"/>
</dbReference>
<evidence type="ECO:0000256" key="2">
    <source>
        <dbReference type="ARBA" id="ARBA00023002"/>
    </source>
</evidence>
<protein>
    <submittedName>
        <fullName evidence="3">NAD(P)-dependent dehydrogenase (Short-subunit alcohol dehydrogenase family)</fullName>
    </submittedName>
</protein>
<dbReference type="PANTHER" id="PTHR44196:SF1">
    <property type="entry name" value="DEHYDROGENASE_REDUCTASE SDR FAMILY MEMBER 7B"/>
    <property type="match status" value="1"/>
</dbReference>
<sequence>MSGIAVTTTGLGIKHGLCGRGNGPDLREDEMTTAFTARPEHGLVWITGASSGIGRAVALRLVEEGYAVVVTARNHDKLVALQHEATGPGKIIVLDGDVTHPGDMDRLLTAIEYDHGQVALAILNAGVAIPVRGDDLKHEAFDESLAVNLQGVVNCLVPLVEHMKAKGQGQIAIVSSVAGYGGLPMGAAYGATKAALINMAESLKFDLDRIGIRLQLICPGFVDTHGAVKGDFPRPALVSVETAAERISRGLKSQRFEISFPKRFTYLVKLLQFLPYGAYFALVKWLVPWRAPKSTARKRTEARPKGQPHQAV</sequence>
<keyword evidence="2" id="KW-0560">Oxidoreductase</keyword>
<reference evidence="3 4" key="1">
    <citation type="submission" date="2021-03" db="EMBL/GenBank/DDBJ databases">
        <title>Genomic Encyclopedia of Type Strains, Phase IV (KMG-IV): sequencing the most valuable type-strain genomes for metagenomic binning, comparative biology and taxonomic classification.</title>
        <authorList>
            <person name="Goeker M."/>
        </authorList>
    </citation>
    <scope>NUCLEOTIDE SEQUENCE [LARGE SCALE GENOMIC DNA]</scope>
    <source>
        <strain evidence="3 4">DSM 13372</strain>
    </source>
</reference>
<comment type="similarity">
    <text evidence="1">Belongs to the short-chain dehydrogenases/reductases (SDR) family.</text>
</comment>
<evidence type="ECO:0000313" key="4">
    <source>
        <dbReference type="Proteomes" id="UP000730739"/>
    </source>
</evidence>
<evidence type="ECO:0000313" key="3">
    <source>
        <dbReference type="EMBL" id="MBP2238486.1"/>
    </source>
</evidence>
<accession>A0ABS4R6H1</accession>
<dbReference type="EMBL" id="JAGILA010000008">
    <property type="protein sequence ID" value="MBP2238486.1"/>
    <property type="molecule type" value="Genomic_DNA"/>
</dbReference>
<gene>
    <name evidence="3" type="ORF">J2Z31_005023</name>
</gene>
<organism evidence="3 4">
    <name type="scientific">Sinorhizobium kostiense</name>
    <dbReference type="NCBI Taxonomy" id="76747"/>
    <lineage>
        <taxon>Bacteria</taxon>
        <taxon>Pseudomonadati</taxon>
        <taxon>Pseudomonadota</taxon>
        <taxon>Alphaproteobacteria</taxon>
        <taxon>Hyphomicrobiales</taxon>
        <taxon>Rhizobiaceae</taxon>
        <taxon>Sinorhizobium/Ensifer group</taxon>
        <taxon>Sinorhizobium</taxon>
    </lineage>
</organism>
<dbReference type="PRINTS" id="PR00081">
    <property type="entry name" value="GDHRDH"/>
</dbReference>
<dbReference type="Gene3D" id="3.40.50.720">
    <property type="entry name" value="NAD(P)-binding Rossmann-like Domain"/>
    <property type="match status" value="1"/>
</dbReference>
<evidence type="ECO:0000256" key="1">
    <source>
        <dbReference type="ARBA" id="ARBA00006484"/>
    </source>
</evidence>
<dbReference type="Pfam" id="PF00106">
    <property type="entry name" value="adh_short"/>
    <property type="match status" value="1"/>
</dbReference>
<comment type="caution">
    <text evidence="3">The sequence shown here is derived from an EMBL/GenBank/DDBJ whole genome shotgun (WGS) entry which is preliminary data.</text>
</comment>
<dbReference type="Proteomes" id="UP000730739">
    <property type="component" value="Unassembled WGS sequence"/>
</dbReference>
<dbReference type="PANTHER" id="PTHR44196">
    <property type="entry name" value="DEHYDROGENASE/REDUCTASE SDR FAMILY MEMBER 7B"/>
    <property type="match status" value="1"/>
</dbReference>